<accession>A0ABY9JTK1</accession>
<reference evidence="1 2" key="1">
    <citation type="submission" date="2023-06" db="EMBL/GenBank/DDBJ databases">
        <title>Five Gram-positive bacteria isolated from mangrove sediments in Shenzhen, Guangdong, China.</title>
        <authorList>
            <person name="Yu S."/>
            <person name="Zheng W."/>
            <person name="Huang Y."/>
        </authorList>
    </citation>
    <scope>NUCLEOTIDE SEQUENCE [LARGE SCALE GENOMIC DNA]</scope>
    <source>
        <strain evidence="1 2">SaN35-3</strain>
    </source>
</reference>
<proteinExistence type="predicted"/>
<organism evidence="1 2">
    <name type="scientific">Bacillus carboniphilus</name>
    <dbReference type="NCBI Taxonomy" id="86663"/>
    <lineage>
        <taxon>Bacteria</taxon>
        <taxon>Bacillati</taxon>
        <taxon>Bacillota</taxon>
        <taxon>Bacilli</taxon>
        <taxon>Bacillales</taxon>
        <taxon>Bacillaceae</taxon>
        <taxon>Bacillus</taxon>
    </lineage>
</organism>
<sequence length="75" mass="8476">MGEPTGNAPNHFGEIKTFTLPNSQINYRVSSMAFTMLNGEDKDTITPDIPLSYSRQHIVNGVDPLMEWIEDHDIK</sequence>
<keyword evidence="2" id="KW-1185">Reference proteome</keyword>
<evidence type="ECO:0000313" key="1">
    <source>
        <dbReference type="EMBL" id="WLR41833.1"/>
    </source>
</evidence>
<gene>
    <name evidence="1" type="ORF">LC087_13410</name>
</gene>
<dbReference type="EMBL" id="CP129013">
    <property type="protein sequence ID" value="WLR41833.1"/>
    <property type="molecule type" value="Genomic_DNA"/>
</dbReference>
<protein>
    <submittedName>
        <fullName evidence="1">Uncharacterized protein</fullName>
    </submittedName>
</protein>
<dbReference type="Proteomes" id="UP001197974">
    <property type="component" value="Chromosome"/>
</dbReference>
<evidence type="ECO:0000313" key="2">
    <source>
        <dbReference type="Proteomes" id="UP001197974"/>
    </source>
</evidence>
<name>A0ABY9JTK1_9BACI</name>
<dbReference type="RefSeq" id="WP_306019646.1">
    <property type="nucleotide sequence ID" value="NZ_CP129013.1"/>
</dbReference>